<dbReference type="EMBL" id="CAJNRD030001124">
    <property type="protein sequence ID" value="CAG5107180.1"/>
    <property type="molecule type" value="Genomic_DNA"/>
</dbReference>
<protein>
    <recommendedName>
        <fullName evidence="8">5-demethoxyubiquinone hydroxylase, mitochondrial</fullName>
        <shortName evidence="8">DMQ hydroxylase</shortName>
        <ecNumber evidence="8">1.14.99.60</ecNumber>
    </recommendedName>
    <alternativeName>
        <fullName evidence="8">Ubiquinone biosynthesis monooxygenase COQ7</fullName>
    </alternativeName>
</protein>
<dbReference type="AlphaFoldDB" id="A0A8J2HP06"/>
<feature type="binding site" evidence="8">
    <location>
        <position position="110"/>
    </location>
    <ligand>
        <name>Fe cation</name>
        <dbReference type="ChEBI" id="CHEBI:24875"/>
        <label>2</label>
    </ligand>
</feature>
<dbReference type="CDD" id="cd01042">
    <property type="entry name" value="DMQH"/>
    <property type="match status" value="1"/>
</dbReference>
<comment type="function">
    <text evidence="8">Catalyzes the hydroxylation of 2-polyprenyl-3-methyl-6-methoxy-1,4-benzoquinol (DMQH2) during ubiquinone biosynthesis. Has also a structural role in the COQ enzyme complex, stabilizing other COQ polypeptides. Involved in lifespan determination in a ubiquinone-independent manner.</text>
</comment>
<evidence type="ECO:0000256" key="2">
    <source>
        <dbReference type="ARBA" id="ARBA00022688"/>
    </source>
</evidence>
<dbReference type="EC" id="1.14.99.60" evidence="8"/>
<reference evidence="9" key="1">
    <citation type="submission" date="2021-04" db="EMBL/GenBank/DDBJ databases">
        <authorList>
            <person name="Chebbi M.A.C M."/>
        </authorList>
    </citation>
    <scope>NUCLEOTIDE SEQUENCE</scope>
</reference>
<feature type="binding site" evidence="8">
    <location>
        <position position="162"/>
    </location>
    <ligand>
        <name>Fe cation</name>
        <dbReference type="ChEBI" id="CHEBI:24875"/>
        <label>2</label>
    </ligand>
</feature>
<name>A0A8J2HP06_COTCN</name>
<dbReference type="GO" id="GO:0008682">
    <property type="term" value="F:3-demethoxyubiquinol 3-hydroxylase activity"/>
    <property type="evidence" value="ECO:0007669"/>
    <property type="project" value="UniProtKB-EC"/>
</dbReference>
<evidence type="ECO:0000256" key="7">
    <source>
        <dbReference type="ARBA" id="ARBA00023136"/>
    </source>
</evidence>
<keyword evidence="10" id="KW-1185">Reference proteome</keyword>
<evidence type="ECO:0000256" key="4">
    <source>
        <dbReference type="ARBA" id="ARBA00023002"/>
    </source>
</evidence>
<dbReference type="Pfam" id="PF03232">
    <property type="entry name" value="COQ7"/>
    <property type="match status" value="1"/>
</dbReference>
<keyword evidence="2 8" id="KW-0831">Ubiquinone biosynthesis</keyword>
<dbReference type="InterPro" id="IPR012347">
    <property type="entry name" value="Ferritin-like"/>
</dbReference>
<comment type="caution">
    <text evidence="9">The sequence shown here is derived from an EMBL/GenBank/DDBJ whole genome shotgun (WGS) entry which is preliminary data.</text>
</comment>
<dbReference type="Gene3D" id="1.20.1260.10">
    <property type="match status" value="1"/>
</dbReference>
<dbReference type="GO" id="GO:0008340">
    <property type="term" value="P:determination of adult lifespan"/>
    <property type="evidence" value="ECO:0007669"/>
    <property type="project" value="TreeGrafter"/>
</dbReference>
<dbReference type="GO" id="GO:0005634">
    <property type="term" value="C:nucleus"/>
    <property type="evidence" value="ECO:0007669"/>
    <property type="project" value="TreeGrafter"/>
</dbReference>
<comment type="similarity">
    <text evidence="8">Belongs to the COQ7 family.</text>
</comment>
<comment type="subcellular location">
    <subcellularLocation>
        <location evidence="8">Mitochondrion inner membrane</location>
        <topology evidence="8">Peripheral membrane protein</topology>
        <orientation evidence="8">Matrix side</orientation>
    </subcellularLocation>
</comment>
<dbReference type="GO" id="GO:0046872">
    <property type="term" value="F:metal ion binding"/>
    <property type="evidence" value="ECO:0007669"/>
    <property type="project" value="UniProtKB-KW"/>
</dbReference>
<keyword evidence="6 8" id="KW-0503">Monooxygenase</keyword>
<feature type="binding site" evidence="8">
    <location>
        <position position="110"/>
    </location>
    <ligand>
        <name>Fe cation</name>
        <dbReference type="ChEBI" id="CHEBI:24875"/>
        <label>1</label>
    </ligand>
</feature>
<organism evidence="9 10">
    <name type="scientific">Cotesia congregata</name>
    <name type="common">Parasitoid wasp</name>
    <name type="synonym">Apanteles congregatus</name>
    <dbReference type="NCBI Taxonomy" id="51543"/>
    <lineage>
        <taxon>Eukaryota</taxon>
        <taxon>Metazoa</taxon>
        <taxon>Ecdysozoa</taxon>
        <taxon>Arthropoda</taxon>
        <taxon>Hexapoda</taxon>
        <taxon>Insecta</taxon>
        <taxon>Pterygota</taxon>
        <taxon>Neoptera</taxon>
        <taxon>Endopterygota</taxon>
        <taxon>Hymenoptera</taxon>
        <taxon>Apocrita</taxon>
        <taxon>Ichneumonoidea</taxon>
        <taxon>Braconidae</taxon>
        <taxon>Microgastrinae</taxon>
        <taxon>Cotesia</taxon>
    </lineage>
</organism>
<dbReference type="PANTHER" id="PTHR11237:SF4">
    <property type="entry name" value="5-DEMETHOXYUBIQUINONE HYDROXYLASE, MITOCHONDRIAL"/>
    <property type="match status" value="1"/>
</dbReference>
<evidence type="ECO:0000256" key="8">
    <source>
        <dbReference type="HAMAP-Rule" id="MF_03194"/>
    </source>
</evidence>
<evidence type="ECO:0000256" key="3">
    <source>
        <dbReference type="ARBA" id="ARBA00022723"/>
    </source>
</evidence>
<evidence type="ECO:0000256" key="5">
    <source>
        <dbReference type="ARBA" id="ARBA00023004"/>
    </source>
</evidence>
<dbReference type="UniPathway" id="UPA00232"/>
<dbReference type="SUPFAM" id="SSF47240">
    <property type="entry name" value="Ferritin-like"/>
    <property type="match status" value="1"/>
</dbReference>
<sequence>MEQAQLKSGVAYAPCVVREWSPPIRSTEAQGYCVCGEAVEKMLHLGRGGVRFASSTAVATADTKAAKLLDSIIRVNHAGELGADRIYAGQMAVLGKSSVGPTIEHMWDQEKRHREKFEELIRKYRARPTALLPIWNVAGFILGAGTALMGEKAAMACTVAVETVIVEHYNDQLRALMEDKNQEDVDQELLETIKKFRDEEQEHHDTGIDLGAEQAPLYDALTKIIKAGCKTAIAISKVV</sequence>
<feature type="binding site" evidence="8">
    <location>
        <position position="200"/>
    </location>
    <ligand>
        <name>Fe cation</name>
        <dbReference type="ChEBI" id="CHEBI:24875"/>
        <label>2</label>
    </ligand>
</feature>
<comment type="cofactor">
    <cofactor evidence="8">
        <name>Fe cation</name>
        <dbReference type="ChEBI" id="CHEBI:24875"/>
    </cofactor>
    <text evidence="8">Binds 2 iron ions per subunit.</text>
</comment>
<keyword evidence="5 8" id="KW-0408">Iron</keyword>
<dbReference type="InterPro" id="IPR011566">
    <property type="entry name" value="Ubq_synth_Coq7"/>
</dbReference>
<dbReference type="GO" id="GO:0010468">
    <property type="term" value="P:regulation of gene expression"/>
    <property type="evidence" value="ECO:0007669"/>
    <property type="project" value="TreeGrafter"/>
</dbReference>
<keyword evidence="8" id="KW-0496">Mitochondrion</keyword>
<comment type="pathway">
    <text evidence="1 8">Cofactor biosynthesis; ubiquinone biosynthesis.</text>
</comment>
<feature type="binding site" evidence="8">
    <location>
        <position position="80"/>
    </location>
    <ligand>
        <name>Fe cation</name>
        <dbReference type="ChEBI" id="CHEBI:24875"/>
        <label>1</label>
    </ligand>
</feature>
<evidence type="ECO:0000256" key="6">
    <source>
        <dbReference type="ARBA" id="ARBA00023033"/>
    </source>
</evidence>
<keyword evidence="4 8" id="KW-0560">Oxidoreductase</keyword>
<keyword evidence="7 8" id="KW-0472">Membrane</keyword>
<dbReference type="OrthoDB" id="275371at2759"/>
<dbReference type="GO" id="GO:0006744">
    <property type="term" value="P:ubiquinone biosynthetic process"/>
    <property type="evidence" value="ECO:0007669"/>
    <property type="project" value="UniProtKB-UniRule"/>
</dbReference>
<feature type="binding site" evidence="8">
    <location>
        <position position="200"/>
    </location>
    <ligand>
        <name>Fe cation</name>
        <dbReference type="ChEBI" id="CHEBI:24875"/>
        <label>1</label>
    </ligand>
</feature>
<dbReference type="Proteomes" id="UP000786811">
    <property type="component" value="Unassembled WGS sequence"/>
</dbReference>
<evidence type="ECO:0000256" key="1">
    <source>
        <dbReference type="ARBA" id="ARBA00004749"/>
    </source>
</evidence>
<keyword evidence="8" id="KW-0999">Mitochondrion inner membrane</keyword>
<proteinExistence type="inferred from homology"/>
<dbReference type="HAMAP" id="MF_01658">
    <property type="entry name" value="COQ7"/>
    <property type="match status" value="1"/>
</dbReference>
<dbReference type="GO" id="GO:0016709">
    <property type="term" value="F:oxidoreductase activity, acting on paired donors, with incorporation or reduction of molecular oxygen, NAD(P)H as one donor, and incorporation of one atom of oxygen"/>
    <property type="evidence" value="ECO:0007669"/>
    <property type="project" value="UniProtKB-UniRule"/>
</dbReference>
<dbReference type="InterPro" id="IPR009078">
    <property type="entry name" value="Ferritin-like_SF"/>
</dbReference>
<feature type="binding site" evidence="8">
    <location>
        <position position="113"/>
    </location>
    <ligand>
        <name>Fe cation</name>
        <dbReference type="ChEBI" id="CHEBI:24875"/>
        <label>1</label>
    </ligand>
</feature>
<evidence type="ECO:0000313" key="9">
    <source>
        <dbReference type="EMBL" id="CAG5107180.1"/>
    </source>
</evidence>
<accession>A0A8J2HP06</accession>
<feature type="binding site" evidence="8">
    <location>
        <position position="203"/>
    </location>
    <ligand>
        <name>Fe cation</name>
        <dbReference type="ChEBI" id="CHEBI:24875"/>
        <label>2</label>
    </ligand>
</feature>
<evidence type="ECO:0000313" key="10">
    <source>
        <dbReference type="Proteomes" id="UP000786811"/>
    </source>
</evidence>
<comment type="subunit">
    <text evidence="8">Component of a multi-subunit COQ enzyme complex.</text>
</comment>
<keyword evidence="3 8" id="KW-0479">Metal-binding</keyword>
<dbReference type="GO" id="GO:2000377">
    <property type="term" value="P:regulation of reactive oxygen species metabolic process"/>
    <property type="evidence" value="ECO:0007669"/>
    <property type="project" value="TreeGrafter"/>
</dbReference>
<dbReference type="GO" id="GO:0031314">
    <property type="term" value="C:extrinsic component of mitochondrial inner membrane"/>
    <property type="evidence" value="ECO:0007669"/>
    <property type="project" value="UniProtKB-UniRule"/>
</dbReference>
<comment type="catalytic activity">
    <reaction evidence="8">
        <text>a 5-methoxy-2-methyl-3-(all-trans-polyprenyl)benzene-1,4-diol + AH2 + O2 = a 3-demethylubiquinol + A + H2O</text>
        <dbReference type="Rhea" id="RHEA:50908"/>
        <dbReference type="Rhea" id="RHEA-COMP:10859"/>
        <dbReference type="Rhea" id="RHEA-COMP:10914"/>
        <dbReference type="ChEBI" id="CHEBI:13193"/>
        <dbReference type="ChEBI" id="CHEBI:15377"/>
        <dbReference type="ChEBI" id="CHEBI:15379"/>
        <dbReference type="ChEBI" id="CHEBI:17499"/>
        <dbReference type="ChEBI" id="CHEBI:84167"/>
        <dbReference type="ChEBI" id="CHEBI:84422"/>
        <dbReference type="EC" id="1.14.99.60"/>
    </reaction>
</comment>
<gene>
    <name evidence="8" type="primary">coq7</name>
    <name evidence="9" type="ORF">HICCMSTLAB_LOCUS12620</name>
</gene>
<dbReference type="PANTHER" id="PTHR11237">
    <property type="entry name" value="COENZYME Q10 BIOSYNTHESIS PROTEIN 7"/>
    <property type="match status" value="1"/>
</dbReference>